<feature type="chain" id="PRO_5005855301" evidence="1">
    <location>
        <begin position="31"/>
        <end position="174"/>
    </location>
</feature>
<dbReference type="Pfam" id="PF02635">
    <property type="entry name" value="DsrE"/>
    <property type="match status" value="1"/>
</dbReference>
<dbReference type="InterPro" id="IPR003787">
    <property type="entry name" value="Sulphur_relay_DsrE/F-like"/>
</dbReference>
<name>A0A0N0MBZ5_9HYPH</name>
<feature type="signal peptide" evidence="1">
    <location>
        <begin position="1"/>
        <end position="30"/>
    </location>
</feature>
<organism evidence="2 3">
    <name type="scientific">Bosea vaviloviae</name>
    <dbReference type="NCBI Taxonomy" id="1526658"/>
    <lineage>
        <taxon>Bacteria</taxon>
        <taxon>Pseudomonadati</taxon>
        <taxon>Pseudomonadota</taxon>
        <taxon>Alphaproteobacteria</taxon>
        <taxon>Hyphomicrobiales</taxon>
        <taxon>Boseaceae</taxon>
        <taxon>Bosea</taxon>
    </lineage>
</organism>
<keyword evidence="3" id="KW-1185">Reference proteome</keyword>
<evidence type="ECO:0000256" key="1">
    <source>
        <dbReference type="SAM" id="SignalP"/>
    </source>
</evidence>
<dbReference type="SUPFAM" id="SSF75169">
    <property type="entry name" value="DsrEFH-like"/>
    <property type="match status" value="1"/>
</dbReference>
<reference evidence="2 3" key="1">
    <citation type="submission" date="2015-07" db="EMBL/GenBank/DDBJ databases">
        <title>Whole genome sequencing of Bosea vaviloviae isolated from cave pool.</title>
        <authorList>
            <person name="Tan N.E.H."/>
            <person name="Lee Y.P."/>
            <person name="Gan H.M."/>
            <person name="Barton H."/>
            <person name="Savka M.A."/>
        </authorList>
    </citation>
    <scope>NUCLEOTIDE SEQUENCE [LARGE SCALE GENOMIC DNA]</scope>
    <source>
        <strain evidence="2 3">SD260</strain>
    </source>
</reference>
<dbReference type="OrthoDB" id="8776505at2"/>
<dbReference type="PANTHER" id="PTHR37691">
    <property type="entry name" value="BLR3518 PROTEIN"/>
    <property type="match status" value="1"/>
</dbReference>
<dbReference type="Gene3D" id="3.40.1260.10">
    <property type="entry name" value="DsrEFH-like"/>
    <property type="match status" value="1"/>
</dbReference>
<evidence type="ECO:0000313" key="3">
    <source>
        <dbReference type="Proteomes" id="UP000037822"/>
    </source>
</evidence>
<dbReference type="PROSITE" id="PS51318">
    <property type="entry name" value="TAT"/>
    <property type="match status" value="1"/>
</dbReference>
<dbReference type="RefSeq" id="WP_054208592.1">
    <property type="nucleotide sequence ID" value="NZ_LGSZ01000028.1"/>
</dbReference>
<keyword evidence="1" id="KW-0732">Signal</keyword>
<dbReference type="PANTHER" id="PTHR37691:SF1">
    <property type="entry name" value="BLR3518 PROTEIN"/>
    <property type="match status" value="1"/>
</dbReference>
<dbReference type="InterPro" id="IPR006311">
    <property type="entry name" value="TAT_signal"/>
</dbReference>
<dbReference type="PATRIC" id="fig|1526658.3.peg.2149"/>
<dbReference type="InterPro" id="IPR027396">
    <property type="entry name" value="DsrEFH-like"/>
</dbReference>
<gene>
    <name evidence="2" type="ORF">AE618_07380</name>
</gene>
<dbReference type="Proteomes" id="UP000037822">
    <property type="component" value="Unassembled WGS sequence"/>
</dbReference>
<dbReference type="AlphaFoldDB" id="A0A0N0MBZ5"/>
<sequence>MTSARDETSRRTVMAAAVAGLAGMAAPALAAPRDLKLADLKKEADLACVYHCDFGDPPRFVQMLTNISNHYSAYGADPFALQLAIVAHGQGVKFFLESLEETSWRDEVMVPKIFERVEDVAKNGLKVHLCEITFSRLKLDKAKARSAAFISFVPSGVATVAALQSKGFAYMKIG</sequence>
<evidence type="ECO:0000313" key="2">
    <source>
        <dbReference type="EMBL" id="KPH81565.1"/>
    </source>
</evidence>
<accession>A0A0N0MBZ5</accession>
<proteinExistence type="predicted"/>
<dbReference type="EMBL" id="LGSZ01000028">
    <property type="protein sequence ID" value="KPH81565.1"/>
    <property type="molecule type" value="Genomic_DNA"/>
</dbReference>
<protein>
    <submittedName>
        <fullName evidence="2">Uncharacterized protein</fullName>
    </submittedName>
</protein>
<comment type="caution">
    <text evidence="2">The sequence shown here is derived from an EMBL/GenBank/DDBJ whole genome shotgun (WGS) entry which is preliminary data.</text>
</comment>